<gene>
    <name evidence="12" type="primary">Ervk6_1</name>
    <name evidence="12" type="ORF">HALSEN_R05386</name>
</gene>
<keyword evidence="4" id="KW-0540">Nuclease</keyword>
<name>A0A851ZFM8_9AVES</name>
<feature type="domain" description="Integrase-type" evidence="10">
    <location>
        <begin position="95"/>
        <end position="136"/>
    </location>
</feature>
<dbReference type="EMBL" id="WBNJ01000817">
    <property type="protein sequence ID" value="NXD87533.1"/>
    <property type="molecule type" value="Genomic_DNA"/>
</dbReference>
<feature type="domain" description="Integrase catalytic" evidence="11">
    <location>
        <begin position="144"/>
        <end position="266"/>
    </location>
</feature>
<evidence type="ECO:0000256" key="5">
    <source>
        <dbReference type="ARBA" id="ARBA00022723"/>
    </source>
</evidence>
<evidence type="ECO:0000256" key="2">
    <source>
        <dbReference type="ARBA" id="ARBA00022679"/>
    </source>
</evidence>
<dbReference type="Pfam" id="PF00665">
    <property type="entry name" value="rve"/>
    <property type="match status" value="1"/>
</dbReference>
<keyword evidence="2" id="KW-0808">Transferase</keyword>
<dbReference type="InterPro" id="IPR017856">
    <property type="entry name" value="Integrase-like_N"/>
</dbReference>
<evidence type="ECO:0000256" key="4">
    <source>
        <dbReference type="ARBA" id="ARBA00022722"/>
    </source>
</evidence>
<keyword evidence="5" id="KW-0479">Metal-binding</keyword>
<evidence type="ECO:0000259" key="11">
    <source>
        <dbReference type="PROSITE" id="PS50994"/>
    </source>
</evidence>
<evidence type="ECO:0000256" key="6">
    <source>
        <dbReference type="ARBA" id="ARBA00022759"/>
    </source>
</evidence>
<dbReference type="Proteomes" id="UP000648918">
    <property type="component" value="Unassembled WGS sequence"/>
</dbReference>
<dbReference type="SUPFAM" id="SSF46919">
    <property type="entry name" value="N-terminal Zn binding domain of HIV integrase"/>
    <property type="match status" value="1"/>
</dbReference>
<keyword evidence="6" id="KW-0255">Endonuclease</keyword>
<dbReference type="GO" id="GO:0035613">
    <property type="term" value="F:RNA stem-loop binding"/>
    <property type="evidence" value="ECO:0007669"/>
    <property type="project" value="TreeGrafter"/>
</dbReference>
<dbReference type="InterPro" id="IPR003308">
    <property type="entry name" value="Integrase_Zn-bd_dom_N"/>
</dbReference>
<evidence type="ECO:0000256" key="7">
    <source>
        <dbReference type="ARBA" id="ARBA00022801"/>
    </source>
</evidence>
<sequence>DGSPQIVELRSMVMVFQNFMGPVNIVTDSAYVAGLVCHLDKAVLRHVGNEKLFGILKLLWIEIQKHRSPYYIMHIRSNARKDATVAAVVMRPVSNRKQQAIESHRFFHQGHRALRCQFQLSNSEAWAIVAACPDCQGQHVPHYYGTNPRGLRALQVWQTDVTHVTEFGRLKYVHVSIDIFSSVVVATANIGKAAKDVIQDRQWAFSVAGAPQQVKTDNGLAYMSTKLAAFLQLWGITHVTGIPHSPTRQGIVEHAHDTVECMLQKQ</sequence>
<protein>
    <recommendedName>
        <fullName evidence="1">RNA-directed DNA polymerase</fullName>
        <ecNumber evidence="1">2.7.7.49</ecNumber>
    </recommendedName>
</protein>
<reference evidence="12" key="1">
    <citation type="submission" date="2019-09" db="EMBL/GenBank/DDBJ databases">
        <title>Bird 10,000 Genomes (B10K) Project - Family phase.</title>
        <authorList>
            <person name="Zhang G."/>
        </authorList>
    </citation>
    <scope>NUCLEOTIDE SEQUENCE</scope>
    <source>
        <strain evidence="12">B10K-DU-024-03</strain>
        <tissue evidence="12">Muscle</tissue>
    </source>
</reference>
<dbReference type="GO" id="GO:0004519">
    <property type="term" value="F:endonuclease activity"/>
    <property type="evidence" value="ECO:0007669"/>
    <property type="project" value="UniProtKB-KW"/>
</dbReference>
<dbReference type="Gene3D" id="1.10.10.200">
    <property type="match status" value="1"/>
</dbReference>
<dbReference type="PROSITE" id="PS50876">
    <property type="entry name" value="ZF_INTEGRASE"/>
    <property type="match status" value="1"/>
</dbReference>
<dbReference type="Pfam" id="PF02022">
    <property type="entry name" value="Integrase_Zn"/>
    <property type="match status" value="1"/>
</dbReference>
<dbReference type="SUPFAM" id="SSF53098">
    <property type="entry name" value="Ribonuclease H-like"/>
    <property type="match status" value="2"/>
</dbReference>
<accession>A0A851ZFM8</accession>
<dbReference type="GO" id="GO:0016787">
    <property type="term" value="F:hydrolase activity"/>
    <property type="evidence" value="ECO:0007669"/>
    <property type="project" value="UniProtKB-KW"/>
</dbReference>
<dbReference type="GO" id="GO:0008270">
    <property type="term" value="F:zinc ion binding"/>
    <property type="evidence" value="ECO:0007669"/>
    <property type="project" value="UniProtKB-KW"/>
</dbReference>
<keyword evidence="9" id="KW-0862">Zinc</keyword>
<dbReference type="GO" id="GO:0015074">
    <property type="term" value="P:DNA integration"/>
    <property type="evidence" value="ECO:0007669"/>
    <property type="project" value="InterPro"/>
</dbReference>
<evidence type="ECO:0000313" key="13">
    <source>
        <dbReference type="Proteomes" id="UP000648918"/>
    </source>
</evidence>
<dbReference type="Gene3D" id="3.30.420.10">
    <property type="entry name" value="Ribonuclease H-like superfamily/Ribonuclease H"/>
    <property type="match status" value="1"/>
</dbReference>
<feature type="non-terminal residue" evidence="12">
    <location>
        <position position="1"/>
    </location>
</feature>
<dbReference type="AlphaFoldDB" id="A0A851ZFM8"/>
<feature type="non-terminal residue" evidence="12">
    <location>
        <position position="266"/>
    </location>
</feature>
<keyword evidence="3" id="KW-0548">Nucleotidyltransferase</keyword>
<organism evidence="12 13">
    <name type="scientific">Halcyon senegalensis</name>
    <dbReference type="NCBI Taxonomy" id="342381"/>
    <lineage>
        <taxon>Eukaryota</taxon>
        <taxon>Metazoa</taxon>
        <taxon>Chordata</taxon>
        <taxon>Craniata</taxon>
        <taxon>Vertebrata</taxon>
        <taxon>Euteleostomi</taxon>
        <taxon>Archelosauria</taxon>
        <taxon>Archosauria</taxon>
        <taxon>Dinosauria</taxon>
        <taxon>Saurischia</taxon>
        <taxon>Theropoda</taxon>
        <taxon>Coelurosauria</taxon>
        <taxon>Aves</taxon>
        <taxon>Neognathae</taxon>
        <taxon>Neoaves</taxon>
        <taxon>Telluraves</taxon>
        <taxon>Coraciimorphae</taxon>
        <taxon>Coraciiformes</taxon>
        <taxon>Alcedinidae</taxon>
        <taxon>Halcyon</taxon>
    </lineage>
</organism>
<dbReference type="OrthoDB" id="9386368at2759"/>
<evidence type="ECO:0000256" key="8">
    <source>
        <dbReference type="ARBA" id="ARBA00022918"/>
    </source>
</evidence>
<dbReference type="InterPro" id="IPR001584">
    <property type="entry name" value="Integrase_cat-core"/>
</dbReference>
<evidence type="ECO:0000259" key="10">
    <source>
        <dbReference type="PROSITE" id="PS50876"/>
    </source>
</evidence>
<proteinExistence type="predicted"/>
<keyword evidence="13" id="KW-1185">Reference proteome</keyword>
<evidence type="ECO:0000313" key="12">
    <source>
        <dbReference type="EMBL" id="NXD87533.1"/>
    </source>
</evidence>
<dbReference type="PANTHER" id="PTHR41694:SF3">
    <property type="entry name" value="RNA-DIRECTED DNA POLYMERASE-RELATED"/>
    <property type="match status" value="1"/>
</dbReference>
<comment type="caution">
    <text evidence="12">The sequence shown here is derived from an EMBL/GenBank/DDBJ whole genome shotgun (WGS) entry which is preliminary data.</text>
</comment>
<dbReference type="EC" id="2.7.7.49" evidence="1"/>
<dbReference type="PANTHER" id="PTHR41694">
    <property type="entry name" value="ENDOGENOUS RETROVIRUS GROUP K MEMBER POL PROTEIN"/>
    <property type="match status" value="1"/>
</dbReference>
<keyword evidence="9" id="KW-0863">Zinc-finger</keyword>
<keyword evidence="7" id="KW-0378">Hydrolase</keyword>
<keyword evidence="8" id="KW-0695">RNA-directed DNA polymerase</keyword>
<dbReference type="PROSITE" id="PS50994">
    <property type="entry name" value="INTEGRASE"/>
    <property type="match status" value="1"/>
</dbReference>
<dbReference type="InterPro" id="IPR036397">
    <property type="entry name" value="RNaseH_sf"/>
</dbReference>
<dbReference type="InterPro" id="IPR012337">
    <property type="entry name" value="RNaseH-like_sf"/>
</dbReference>
<evidence type="ECO:0000256" key="1">
    <source>
        <dbReference type="ARBA" id="ARBA00012493"/>
    </source>
</evidence>
<dbReference type="GO" id="GO:0003964">
    <property type="term" value="F:RNA-directed DNA polymerase activity"/>
    <property type="evidence" value="ECO:0007669"/>
    <property type="project" value="UniProtKB-KW"/>
</dbReference>
<evidence type="ECO:0000256" key="3">
    <source>
        <dbReference type="ARBA" id="ARBA00022695"/>
    </source>
</evidence>
<evidence type="ECO:0000256" key="9">
    <source>
        <dbReference type="PROSITE-ProRule" id="PRU00450"/>
    </source>
</evidence>